<protein>
    <submittedName>
        <fullName evidence="3">Molybdopterin-dependent oxidoreductase</fullName>
    </submittedName>
</protein>
<dbReference type="SUPFAM" id="SSF56003">
    <property type="entry name" value="Molybdenum cofactor-binding domain"/>
    <property type="match status" value="1"/>
</dbReference>
<evidence type="ECO:0000256" key="1">
    <source>
        <dbReference type="SAM" id="MobiDB-lite"/>
    </source>
</evidence>
<dbReference type="InterPro" id="IPR016208">
    <property type="entry name" value="Ald_Oxase/xanthine_DH-like"/>
</dbReference>
<keyword evidence="4" id="KW-1185">Reference proteome</keyword>
<dbReference type="SMART" id="SM01008">
    <property type="entry name" value="Ald_Xan_dh_C"/>
    <property type="match status" value="1"/>
</dbReference>
<feature type="region of interest" description="Disordered" evidence="1">
    <location>
        <begin position="70"/>
        <end position="91"/>
    </location>
</feature>
<evidence type="ECO:0000259" key="2">
    <source>
        <dbReference type="SMART" id="SM01008"/>
    </source>
</evidence>
<dbReference type="InterPro" id="IPR000674">
    <property type="entry name" value="Ald_Oxase/Xan_DH_a/b"/>
</dbReference>
<feature type="region of interest" description="Disordered" evidence="1">
    <location>
        <begin position="137"/>
        <end position="165"/>
    </location>
</feature>
<proteinExistence type="predicted"/>
<dbReference type="InterPro" id="IPR037165">
    <property type="entry name" value="AldOxase/xan_DH_Mopterin-bd_sf"/>
</dbReference>
<dbReference type="Pfam" id="PF01315">
    <property type="entry name" value="Ald_Xan_dh_C"/>
    <property type="match status" value="1"/>
</dbReference>
<evidence type="ECO:0000313" key="4">
    <source>
        <dbReference type="Proteomes" id="UP000484015"/>
    </source>
</evidence>
<dbReference type="Proteomes" id="UP000484015">
    <property type="component" value="Unassembled WGS sequence"/>
</dbReference>
<comment type="caution">
    <text evidence="3">The sequence shown here is derived from an EMBL/GenBank/DDBJ whole genome shotgun (WGS) entry which is preliminary data.</text>
</comment>
<dbReference type="EMBL" id="WNLA01000001">
    <property type="protein sequence ID" value="MTW01053.1"/>
    <property type="molecule type" value="Genomic_DNA"/>
</dbReference>
<dbReference type="RefSeq" id="WP_155437411.1">
    <property type="nucleotide sequence ID" value="NZ_WNLA01000001.1"/>
</dbReference>
<dbReference type="GO" id="GO:0005506">
    <property type="term" value="F:iron ion binding"/>
    <property type="evidence" value="ECO:0007669"/>
    <property type="project" value="InterPro"/>
</dbReference>
<name>A0A6L6PU55_9BURK</name>
<dbReference type="GO" id="GO:0016491">
    <property type="term" value="F:oxidoreductase activity"/>
    <property type="evidence" value="ECO:0007669"/>
    <property type="project" value="InterPro"/>
</dbReference>
<dbReference type="AlphaFoldDB" id="A0A6L6PU55"/>
<dbReference type="Gene3D" id="3.90.1170.50">
    <property type="entry name" value="Aldehyde oxidase/xanthine dehydrogenase, a/b hammerhead"/>
    <property type="match status" value="1"/>
</dbReference>
<feature type="domain" description="Aldehyde oxidase/xanthine dehydrogenase a/b hammerhead" evidence="2">
    <location>
        <begin position="19"/>
        <end position="132"/>
    </location>
</feature>
<dbReference type="Gene3D" id="3.30.365.10">
    <property type="entry name" value="Aldehyde oxidase/xanthine dehydrogenase, molybdopterin binding domain"/>
    <property type="match status" value="4"/>
</dbReference>
<dbReference type="Pfam" id="PF02738">
    <property type="entry name" value="MoCoBD_1"/>
    <property type="match status" value="1"/>
</dbReference>
<dbReference type="InterPro" id="IPR008274">
    <property type="entry name" value="AldOxase/xan_DH_MoCoBD1"/>
</dbReference>
<dbReference type="InterPro" id="IPR036856">
    <property type="entry name" value="Ald_Oxase/Xan_DH_a/b_sf"/>
</dbReference>
<dbReference type="Pfam" id="PF20256">
    <property type="entry name" value="MoCoBD_2"/>
    <property type="match status" value="1"/>
</dbReference>
<dbReference type="InterPro" id="IPR046867">
    <property type="entry name" value="AldOxase/xan_DH_MoCoBD2"/>
</dbReference>
<dbReference type="SUPFAM" id="SSF54665">
    <property type="entry name" value="CO dehydrogenase molybdoprotein N-domain-like"/>
    <property type="match status" value="1"/>
</dbReference>
<organism evidence="3 4">
    <name type="scientific">Pseudoduganella ginsengisoli</name>
    <dbReference type="NCBI Taxonomy" id="1462440"/>
    <lineage>
        <taxon>Bacteria</taxon>
        <taxon>Pseudomonadati</taxon>
        <taxon>Pseudomonadota</taxon>
        <taxon>Betaproteobacteria</taxon>
        <taxon>Burkholderiales</taxon>
        <taxon>Oxalobacteraceae</taxon>
        <taxon>Telluria group</taxon>
        <taxon>Pseudoduganella</taxon>
    </lineage>
</organism>
<dbReference type="PANTHER" id="PTHR11908:SF153">
    <property type="entry name" value="DEHYDROGENASE"/>
    <property type="match status" value="1"/>
</dbReference>
<sequence length="738" mass="78573">MTTIIGQPLHRTDGVAKVTGTARFSAEHPLARMAYAVLVQSTVAKGKITAIDTARAGAMRGVLLVMTHKNAPRLPTPKPPGKDEQPPNPKLSLLQSDEVLYNGQPIAVVVADTLEHAQDAARHVLVRYAAQPAALDFQSAKRQSRAPKPQPDRPSETARGNAESELARSAVRIDTVYMTPMENHNPMEPHATIAAWAGGQLTLHDATQNVSGVRKAVAKNLGIAPEQVRVICPFVGGGFGCKGSTWSHVVLAAMAARQAGRPVKLVLERTQMYGPVGARPMTEQRLRLGAQPDGGLQAVMHDTVSHTSFLDDFTEPCTSPTRMLYASAALRTTQRLATLNLGVPTYMRAPGEASGSFALECAMDEMAYALKMDPVALRLRNYAERDPEKDVPWSLKALRECYRVGAERFGWARRDPQPGSMRQGRTLVGYGMATATYPANRLPAKASAMIRPDGTALVRSGSHDLGTGTYTVMTQVAADALGWPVDKVTFELGDTAMPQAPVSGGSMTVASVGPAVQAAARAARDKLIALALGDAMSPVHGVPADDVLVENGWLVRKSQPGRREPAAALIARNGGAPVMADSESKPGDEKKQVSLHSFGAVFAEVHVDADLGIVRVPRIVAVYDVGRLINRKTGHSQLMGGIVWGVGMALTEKTEMDWRVGRAVNANLADYHVPVNVDIGAIDVTVLDGHDPYINALGARGIGEIGITGVAAAIANGVYHATGKRIRDLPITPDKLIA</sequence>
<evidence type="ECO:0000313" key="3">
    <source>
        <dbReference type="EMBL" id="MTW01053.1"/>
    </source>
</evidence>
<dbReference type="PANTHER" id="PTHR11908">
    <property type="entry name" value="XANTHINE DEHYDROGENASE"/>
    <property type="match status" value="1"/>
</dbReference>
<dbReference type="OrthoDB" id="6177861at2"/>
<accession>A0A6L6PU55</accession>
<reference evidence="3 4" key="1">
    <citation type="submission" date="2019-11" db="EMBL/GenBank/DDBJ databases">
        <title>Type strains purchased from KCTC, JCM and DSMZ.</title>
        <authorList>
            <person name="Lu H."/>
        </authorList>
    </citation>
    <scope>NUCLEOTIDE SEQUENCE [LARGE SCALE GENOMIC DNA]</scope>
    <source>
        <strain evidence="3 4">KCTC 42409</strain>
    </source>
</reference>
<gene>
    <name evidence="3" type="ORF">GM668_03020</name>
</gene>